<dbReference type="InterPro" id="IPR004481">
    <property type="entry name" value="K/Na/Ca-exchanger"/>
</dbReference>
<dbReference type="Proteomes" id="UP001153269">
    <property type="component" value="Unassembled WGS sequence"/>
</dbReference>
<evidence type="ECO:0000256" key="6">
    <source>
        <dbReference type="ARBA" id="ARBA00022989"/>
    </source>
</evidence>
<feature type="transmembrane region" description="Helical" evidence="10">
    <location>
        <begin position="208"/>
        <end position="230"/>
    </location>
</feature>
<dbReference type="PANTHER" id="PTHR10846:SF42">
    <property type="entry name" value="SODIUM_POTASSIUM_CALCIUM EXCHANGER 3"/>
    <property type="match status" value="1"/>
</dbReference>
<protein>
    <recommendedName>
        <fullName evidence="11">Sodium/calcium exchanger membrane region domain-containing protein</fullName>
    </recommendedName>
</protein>
<keyword evidence="4" id="KW-0109">Calcium transport</keyword>
<evidence type="ECO:0000256" key="1">
    <source>
        <dbReference type="ARBA" id="ARBA00004141"/>
    </source>
</evidence>
<evidence type="ECO:0000256" key="10">
    <source>
        <dbReference type="SAM" id="Phobius"/>
    </source>
</evidence>
<accession>A0A9N7UYT5</accession>
<feature type="compositionally biased region" description="Polar residues" evidence="9">
    <location>
        <begin position="336"/>
        <end position="345"/>
    </location>
</feature>
<comment type="subcellular location">
    <subcellularLocation>
        <location evidence="1">Membrane</location>
        <topology evidence="1">Multi-pass membrane protein</topology>
    </subcellularLocation>
</comment>
<feature type="transmembrane region" description="Helical" evidence="10">
    <location>
        <begin position="139"/>
        <end position="157"/>
    </location>
</feature>
<evidence type="ECO:0000256" key="2">
    <source>
        <dbReference type="ARBA" id="ARBA00005364"/>
    </source>
</evidence>
<keyword evidence="7 10" id="KW-0472">Membrane</keyword>
<reference evidence="12" key="1">
    <citation type="submission" date="2020-03" db="EMBL/GenBank/DDBJ databases">
        <authorList>
            <person name="Weist P."/>
        </authorList>
    </citation>
    <scope>NUCLEOTIDE SEQUENCE</scope>
</reference>
<name>A0A9N7UYT5_PLEPL</name>
<proteinExistence type="inferred from homology"/>
<dbReference type="InterPro" id="IPR004837">
    <property type="entry name" value="NaCa_Exmemb"/>
</dbReference>
<keyword evidence="13" id="KW-1185">Reference proteome</keyword>
<dbReference type="FunFam" id="1.20.1420.30:FF:000037">
    <property type="entry name" value="Predicted protein"/>
    <property type="match status" value="1"/>
</dbReference>
<evidence type="ECO:0000313" key="13">
    <source>
        <dbReference type="Proteomes" id="UP001153269"/>
    </source>
</evidence>
<feature type="compositionally biased region" description="Basic residues" evidence="9">
    <location>
        <begin position="356"/>
        <end position="370"/>
    </location>
</feature>
<evidence type="ECO:0000256" key="4">
    <source>
        <dbReference type="ARBA" id="ARBA00022568"/>
    </source>
</evidence>
<dbReference type="AlphaFoldDB" id="A0A9N7UYT5"/>
<dbReference type="Gene3D" id="1.20.1420.30">
    <property type="entry name" value="NCX, central ion-binding region"/>
    <property type="match status" value="1"/>
</dbReference>
<comment type="similarity">
    <text evidence="2">Belongs to the Ca(2+):cation antiporter (CaCA) (TC 2.A.19) family. SLC24A subfamily.</text>
</comment>
<comment type="caution">
    <text evidence="12">The sequence shown here is derived from an EMBL/GenBank/DDBJ whole genome shotgun (WGS) entry which is preliminary data.</text>
</comment>
<gene>
    <name evidence="12" type="ORF">PLEPLA_LOCUS29850</name>
</gene>
<dbReference type="GO" id="GO:0005262">
    <property type="term" value="F:calcium channel activity"/>
    <property type="evidence" value="ECO:0007669"/>
    <property type="project" value="TreeGrafter"/>
</dbReference>
<keyword evidence="5 10" id="KW-0812">Transmembrane</keyword>
<keyword evidence="6 10" id="KW-1133">Transmembrane helix</keyword>
<dbReference type="EMBL" id="CADEAL010002780">
    <property type="protein sequence ID" value="CAB1442153.1"/>
    <property type="molecule type" value="Genomic_DNA"/>
</dbReference>
<keyword evidence="3" id="KW-0050">Antiport</keyword>
<keyword evidence="4" id="KW-0406">Ion transport</keyword>
<evidence type="ECO:0000256" key="8">
    <source>
        <dbReference type="ARBA" id="ARBA00033627"/>
    </source>
</evidence>
<evidence type="ECO:0000256" key="3">
    <source>
        <dbReference type="ARBA" id="ARBA00022449"/>
    </source>
</evidence>
<organism evidence="12 13">
    <name type="scientific">Pleuronectes platessa</name>
    <name type="common">European plaice</name>
    <dbReference type="NCBI Taxonomy" id="8262"/>
    <lineage>
        <taxon>Eukaryota</taxon>
        <taxon>Metazoa</taxon>
        <taxon>Chordata</taxon>
        <taxon>Craniata</taxon>
        <taxon>Vertebrata</taxon>
        <taxon>Euteleostomi</taxon>
        <taxon>Actinopterygii</taxon>
        <taxon>Neopterygii</taxon>
        <taxon>Teleostei</taxon>
        <taxon>Neoteleostei</taxon>
        <taxon>Acanthomorphata</taxon>
        <taxon>Carangaria</taxon>
        <taxon>Pleuronectiformes</taxon>
        <taxon>Pleuronectoidei</taxon>
        <taxon>Pleuronectidae</taxon>
        <taxon>Pleuronectes</taxon>
    </lineage>
</organism>
<dbReference type="GO" id="GO:0008273">
    <property type="term" value="F:calcium, potassium:sodium antiporter activity"/>
    <property type="evidence" value="ECO:0007669"/>
    <property type="project" value="TreeGrafter"/>
</dbReference>
<evidence type="ECO:0000256" key="7">
    <source>
        <dbReference type="ARBA" id="ARBA00023136"/>
    </source>
</evidence>
<dbReference type="PANTHER" id="PTHR10846">
    <property type="entry name" value="SODIUM/POTASSIUM/CALCIUM EXCHANGER"/>
    <property type="match status" value="1"/>
</dbReference>
<feature type="compositionally biased region" description="Basic and acidic residues" evidence="9">
    <location>
        <begin position="311"/>
        <end position="332"/>
    </location>
</feature>
<dbReference type="GO" id="GO:0005886">
    <property type="term" value="C:plasma membrane"/>
    <property type="evidence" value="ECO:0007669"/>
    <property type="project" value="TreeGrafter"/>
</dbReference>
<feature type="region of interest" description="Disordered" evidence="9">
    <location>
        <begin position="311"/>
        <end position="370"/>
    </location>
</feature>
<evidence type="ECO:0000313" key="12">
    <source>
        <dbReference type="EMBL" id="CAB1442153.1"/>
    </source>
</evidence>
<evidence type="ECO:0000259" key="11">
    <source>
        <dbReference type="Pfam" id="PF01699"/>
    </source>
</evidence>
<keyword evidence="4" id="KW-0813">Transport</keyword>
<dbReference type="GO" id="GO:0006874">
    <property type="term" value="P:intracellular calcium ion homeostasis"/>
    <property type="evidence" value="ECO:0007669"/>
    <property type="project" value="TreeGrafter"/>
</dbReference>
<sequence length="370" mass="40940">MSMGHCVCMTPSVEVLAQFAAWLDRPLDVPHWVKRHNCVFVTRNDLRVSLYSRETKRESFLGLTGSANPDPVQYCEGRCSHPPSLVKLVLQDTLTFRDLAALLGSCCWSCSCSSRPMIKAIHEFPRDYFTFQERAEGAVGLHVLCAVYMFYALALVCDDYFVPSLEKLCERLQLSEDVAGATFMAAGSSAPELFTSVIGVFITKGDVGVGTIVGSAVFNILCIIGVCGIFTAKLSETKGYATFWETEFLGFLVVLLNKAVGPEPSGVPPDTGAERNKGLLNFGRENILLQAQESPPGGGKCPGKREIHSAEEHELHIPEEEGRRSSRSKQHETNPLILSQVQRPTTGLRDITWTHWKPRPTRKQHREGVQ</sequence>
<evidence type="ECO:0000256" key="9">
    <source>
        <dbReference type="SAM" id="MobiDB-lite"/>
    </source>
</evidence>
<evidence type="ECO:0000256" key="5">
    <source>
        <dbReference type="ARBA" id="ARBA00022692"/>
    </source>
</evidence>
<keyword evidence="4" id="KW-0106">Calcium</keyword>
<dbReference type="InterPro" id="IPR044880">
    <property type="entry name" value="NCX_ion-bd_dom_sf"/>
</dbReference>
<comment type="catalytic activity">
    <reaction evidence="8">
        <text>Ca(2+)(out) + K(+)(out) + 4 Na(+)(in) = Ca(2+)(in) + K(+)(in) + 4 Na(+)(out)</text>
        <dbReference type="Rhea" id="RHEA:69967"/>
        <dbReference type="ChEBI" id="CHEBI:29101"/>
        <dbReference type="ChEBI" id="CHEBI:29103"/>
        <dbReference type="ChEBI" id="CHEBI:29108"/>
    </reaction>
</comment>
<dbReference type="Pfam" id="PF01699">
    <property type="entry name" value="Na_Ca_ex"/>
    <property type="match status" value="1"/>
</dbReference>
<feature type="domain" description="Sodium/calcium exchanger membrane region" evidence="11">
    <location>
        <begin position="143"/>
        <end position="256"/>
    </location>
</feature>